<dbReference type="PROSITE" id="PS50970">
    <property type="entry name" value="HCY"/>
    <property type="match status" value="1"/>
</dbReference>
<dbReference type="FunFam" id="3.20.20.330:FF:000001">
    <property type="entry name" value="Methionine synthase"/>
    <property type="match status" value="1"/>
</dbReference>
<dbReference type="EMBL" id="CP011129">
    <property type="protein sequence ID" value="ALN80653.1"/>
    <property type="molecule type" value="Genomic_DNA"/>
</dbReference>
<dbReference type="SUPFAM" id="SSF82282">
    <property type="entry name" value="Homocysteine S-methyltransferase"/>
    <property type="match status" value="1"/>
</dbReference>
<evidence type="ECO:0000259" key="20">
    <source>
        <dbReference type="PROSITE" id="PS50970"/>
    </source>
</evidence>
<evidence type="ECO:0000256" key="14">
    <source>
        <dbReference type="ARBA" id="ARBA00022833"/>
    </source>
</evidence>
<dbReference type="GO" id="GO:0046872">
    <property type="term" value="F:metal ion binding"/>
    <property type="evidence" value="ECO:0007669"/>
    <property type="project" value="UniProtKB-KW"/>
</dbReference>
<feature type="binding site" evidence="19">
    <location>
        <position position="346"/>
    </location>
    <ligand>
        <name>Zn(2+)</name>
        <dbReference type="ChEBI" id="CHEBI:29105"/>
    </ligand>
</feature>
<organism evidence="21 22">
    <name type="scientific">Lysobacter antibioticus</name>
    <dbReference type="NCBI Taxonomy" id="84531"/>
    <lineage>
        <taxon>Bacteria</taxon>
        <taxon>Pseudomonadati</taxon>
        <taxon>Pseudomonadota</taxon>
        <taxon>Gammaproteobacteria</taxon>
        <taxon>Lysobacterales</taxon>
        <taxon>Lysobacteraceae</taxon>
        <taxon>Lysobacter</taxon>
    </lineage>
</organism>
<keyword evidence="15" id="KW-0486">Methionine biosynthesis</keyword>
<evidence type="ECO:0000313" key="22">
    <source>
        <dbReference type="Proteomes" id="UP000060787"/>
    </source>
</evidence>
<evidence type="ECO:0000256" key="5">
    <source>
        <dbReference type="ARBA" id="ARBA00010398"/>
    </source>
</evidence>
<evidence type="ECO:0000256" key="8">
    <source>
        <dbReference type="ARBA" id="ARBA00022603"/>
    </source>
</evidence>
<protein>
    <recommendedName>
        <fullName evidence="7">Methionine synthase</fullName>
        <ecNumber evidence="6">2.1.1.13</ecNumber>
    </recommendedName>
    <alternativeName>
        <fullName evidence="18">5-methyltetrahydrofolate--homocysteine methyltransferase</fullName>
    </alternativeName>
</protein>
<keyword evidence="11 19" id="KW-0808">Transferase</keyword>
<dbReference type="EC" id="2.1.1.13" evidence="6"/>
<dbReference type="GO" id="GO:0046653">
    <property type="term" value="P:tetrahydrofolate metabolic process"/>
    <property type="evidence" value="ECO:0007669"/>
    <property type="project" value="TreeGrafter"/>
</dbReference>
<sequence>METLPWLNPERARTLLRGLDERILIMDGAMGTMIQQHELQEADYRGERFAEGYDRLYAGGHDGDAEHVHGEACGCSRDQRGNNDLLTLTRPDIIGGIHAQYLAAGADLIETNTFNSTTISLADYGLEHLARELNEEGARLARQACDEAEAQDVKEGRPSKPRYVIGVLGPTSRTASLSPDVNQPGYRAITFDELRIAYREATDGLIDGGADVIMVETIFDTLNAKAALFAVEEAFDARGARLPIMISGTITDASGRTLSGQTAEAFWYSVRHVQPTAIGLNCALGAKDLRVHIDVLAQIADSHISTHPNAGLPNAFGGYDETPEDMAAVLGEFARAGLLNLVGGCCGTTPAHIAAIAAVVEGVEPRRPLQLVEAA</sequence>
<evidence type="ECO:0000256" key="12">
    <source>
        <dbReference type="ARBA" id="ARBA00022691"/>
    </source>
</evidence>
<evidence type="ECO:0000256" key="6">
    <source>
        <dbReference type="ARBA" id="ARBA00012032"/>
    </source>
</evidence>
<feature type="domain" description="Hcy-binding" evidence="20">
    <location>
        <begin position="12"/>
        <end position="360"/>
    </location>
</feature>
<feature type="binding site" evidence="19">
    <location>
        <position position="282"/>
    </location>
    <ligand>
        <name>Zn(2+)</name>
        <dbReference type="ChEBI" id="CHEBI:29105"/>
    </ligand>
</feature>
<dbReference type="InterPro" id="IPR003726">
    <property type="entry name" value="HCY_dom"/>
</dbReference>
<name>A0A0S2FB27_LYSAN</name>
<keyword evidence="22" id="KW-1185">Reference proteome</keyword>
<dbReference type="PANTHER" id="PTHR45833">
    <property type="entry name" value="METHIONINE SYNTHASE"/>
    <property type="match status" value="1"/>
</dbReference>
<evidence type="ECO:0000256" key="16">
    <source>
        <dbReference type="ARBA" id="ARBA00023285"/>
    </source>
</evidence>
<comment type="pathway">
    <text evidence="4">Amino-acid biosynthesis; L-methionine biosynthesis via de novo pathway; L-methionine from L-homocysteine (MetH route): step 1/1.</text>
</comment>
<comment type="cofactor">
    <cofactor evidence="2 19">
        <name>Zn(2+)</name>
        <dbReference type="ChEBI" id="CHEBI:29105"/>
    </cofactor>
</comment>
<feature type="binding site" evidence="19">
    <location>
        <position position="345"/>
    </location>
    <ligand>
        <name>Zn(2+)</name>
        <dbReference type="ChEBI" id="CHEBI:29105"/>
    </ligand>
</feature>
<keyword evidence="14 19" id="KW-0862">Zinc</keyword>
<dbReference type="GO" id="GO:0032259">
    <property type="term" value="P:methylation"/>
    <property type="evidence" value="ECO:0007669"/>
    <property type="project" value="UniProtKB-KW"/>
</dbReference>
<evidence type="ECO:0000256" key="1">
    <source>
        <dbReference type="ARBA" id="ARBA00001700"/>
    </source>
</evidence>
<keyword evidence="9" id="KW-0028">Amino-acid biosynthesis</keyword>
<keyword evidence="16" id="KW-0170">Cobalt</keyword>
<evidence type="ECO:0000256" key="9">
    <source>
        <dbReference type="ARBA" id="ARBA00022605"/>
    </source>
</evidence>
<evidence type="ECO:0000256" key="15">
    <source>
        <dbReference type="ARBA" id="ARBA00023167"/>
    </source>
</evidence>
<comment type="function">
    <text evidence="17">Catalyzes the transfer of a methyl group from methyl-cobalamin to homocysteine, yielding enzyme-bound cob(I)alamin and methionine. Subsequently, remethylates the cofactor using methyltetrahydrofolate.</text>
</comment>
<dbReference type="Proteomes" id="UP000060787">
    <property type="component" value="Chromosome"/>
</dbReference>
<gene>
    <name evidence="21" type="ORF">LA76x_2523</name>
</gene>
<evidence type="ECO:0000256" key="2">
    <source>
        <dbReference type="ARBA" id="ARBA00001947"/>
    </source>
</evidence>
<dbReference type="Pfam" id="PF02574">
    <property type="entry name" value="S-methyl_trans"/>
    <property type="match status" value="1"/>
</dbReference>
<dbReference type="Gene3D" id="3.20.20.330">
    <property type="entry name" value="Homocysteine-binding-like domain"/>
    <property type="match status" value="1"/>
</dbReference>
<evidence type="ECO:0000256" key="3">
    <source>
        <dbReference type="ARBA" id="ARBA00001956"/>
    </source>
</evidence>
<dbReference type="KEGG" id="lab:LA76x_2523"/>
<dbReference type="GO" id="GO:0008705">
    <property type="term" value="F:methionine synthase activity"/>
    <property type="evidence" value="ECO:0007669"/>
    <property type="project" value="UniProtKB-EC"/>
</dbReference>
<keyword evidence="13 19" id="KW-0479">Metal-binding</keyword>
<comment type="similarity">
    <text evidence="5">Belongs to the vitamin-B12 dependent methionine synthase family.</text>
</comment>
<dbReference type="GO" id="GO:0005829">
    <property type="term" value="C:cytosol"/>
    <property type="evidence" value="ECO:0007669"/>
    <property type="project" value="TreeGrafter"/>
</dbReference>
<dbReference type="PANTHER" id="PTHR45833:SF1">
    <property type="entry name" value="METHIONINE SYNTHASE"/>
    <property type="match status" value="1"/>
</dbReference>
<accession>A0A0S2FB27</accession>
<dbReference type="InterPro" id="IPR036589">
    <property type="entry name" value="HCY_dom_sf"/>
</dbReference>
<keyword evidence="10" id="KW-0846">Cobalamin</keyword>
<dbReference type="RefSeq" id="WP_057917895.1">
    <property type="nucleotide sequence ID" value="NZ_CP011129.1"/>
</dbReference>
<evidence type="ECO:0000256" key="4">
    <source>
        <dbReference type="ARBA" id="ARBA00005178"/>
    </source>
</evidence>
<dbReference type="GO" id="GO:0050667">
    <property type="term" value="P:homocysteine metabolic process"/>
    <property type="evidence" value="ECO:0007669"/>
    <property type="project" value="TreeGrafter"/>
</dbReference>
<dbReference type="AlphaFoldDB" id="A0A0S2FB27"/>
<evidence type="ECO:0000256" key="10">
    <source>
        <dbReference type="ARBA" id="ARBA00022628"/>
    </source>
</evidence>
<comment type="cofactor">
    <cofactor evidence="3">
        <name>methylcob(III)alamin</name>
        <dbReference type="ChEBI" id="CHEBI:28115"/>
    </cofactor>
</comment>
<evidence type="ECO:0000256" key="7">
    <source>
        <dbReference type="ARBA" id="ARBA00013998"/>
    </source>
</evidence>
<evidence type="ECO:0000256" key="13">
    <source>
        <dbReference type="ARBA" id="ARBA00022723"/>
    </source>
</evidence>
<evidence type="ECO:0000313" key="21">
    <source>
        <dbReference type="EMBL" id="ALN80653.1"/>
    </source>
</evidence>
<dbReference type="STRING" id="84531.LA76x_2523"/>
<comment type="catalytic activity">
    <reaction evidence="1">
        <text>(6S)-5-methyl-5,6,7,8-tetrahydrofolate + L-homocysteine = (6S)-5,6,7,8-tetrahydrofolate + L-methionine</text>
        <dbReference type="Rhea" id="RHEA:11172"/>
        <dbReference type="ChEBI" id="CHEBI:18608"/>
        <dbReference type="ChEBI" id="CHEBI:57453"/>
        <dbReference type="ChEBI" id="CHEBI:57844"/>
        <dbReference type="ChEBI" id="CHEBI:58199"/>
        <dbReference type="EC" id="2.1.1.13"/>
    </reaction>
</comment>
<evidence type="ECO:0000256" key="11">
    <source>
        <dbReference type="ARBA" id="ARBA00022679"/>
    </source>
</evidence>
<reference evidence="21 22" key="1">
    <citation type="journal article" date="2015" name="BMC Genomics">
        <title>Comparative genomics and metabolic profiling of the genus Lysobacter.</title>
        <authorList>
            <person name="de Bruijn I."/>
            <person name="Cheng X."/>
            <person name="de Jager V."/>
            <person name="Exposito R.G."/>
            <person name="Watrous J."/>
            <person name="Patel N."/>
            <person name="Postma J."/>
            <person name="Dorrestein P.C."/>
            <person name="Kobayashi D."/>
            <person name="Raaijmakers J.M."/>
        </authorList>
    </citation>
    <scope>NUCLEOTIDE SEQUENCE [LARGE SCALE GENOMIC DNA]</scope>
    <source>
        <strain evidence="21 22">76</strain>
    </source>
</reference>
<dbReference type="InterPro" id="IPR050554">
    <property type="entry name" value="Met_Synthase/Corrinoid"/>
</dbReference>
<evidence type="ECO:0000256" key="18">
    <source>
        <dbReference type="ARBA" id="ARBA00031040"/>
    </source>
</evidence>
<dbReference type="PATRIC" id="fig|84531.8.peg.2531"/>
<dbReference type="eggNOG" id="COG0646">
    <property type="taxonomic scope" value="Bacteria"/>
</dbReference>
<evidence type="ECO:0000256" key="17">
    <source>
        <dbReference type="ARBA" id="ARBA00025552"/>
    </source>
</evidence>
<keyword evidence="8 19" id="KW-0489">Methyltransferase</keyword>
<proteinExistence type="inferred from homology"/>
<keyword evidence="12" id="KW-0949">S-adenosyl-L-methionine</keyword>
<evidence type="ECO:0000256" key="19">
    <source>
        <dbReference type="PROSITE-ProRule" id="PRU00333"/>
    </source>
</evidence>
<dbReference type="GO" id="GO:0031419">
    <property type="term" value="F:cobalamin binding"/>
    <property type="evidence" value="ECO:0007669"/>
    <property type="project" value="UniProtKB-KW"/>
</dbReference>